<evidence type="ECO:0000313" key="1">
    <source>
        <dbReference type="EMBL" id="EZG45673.1"/>
    </source>
</evidence>
<sequence length="82" mass="9696">MDELWNLLVAYRDVWESPKVACVKYEARFEASGEPYKARLRHLEPEEVLDDRTLCYIDDIVIATDTVPEMMLRLERLLPQAR</sequence>
<dbReference type="RefSeq" id="XP_011132464.1">
    <property type="nucleotide sequence ID" value="XM_011134162.1"/>
</dbReference>
<protein>
    <recommendedName>
        <fullName evidence="3">Reverse transcriptase</fullName>
    </recommendedName>
</protein>
<dbReference type="AlphaFoldDB" id="A0A023B1C5"/>
<accession>A0A023B1C5</accession>
<proteinExistence type="predicted"/>
<organism evidence="1 2">
    <name type="scientific">Gregarina niphandrodes</name>
    <name type="common">Septate eugregarine</name>
    <dbReference type="NCBI Taxonomy" id="110365"/>
    <lineage>
        <taxon>Eukaryota</taxon>
        <taxon>Sar</taxon>
        <taxon>Alveolata</taxon>
        <taxon>Apicomplexa</taxon>
        <taxon>Conoidasida</taxon>
        <taxon>Gregarinasina</taxon>
        <taxon>Eugregarinorida</taxon>
        <taxon>Gregarinidae</taxon>
        <taxon>Gregarina</taxon>
    </lineage>
</organism>
<dbReference type="EMBL" id="AFNH02001015">
    <property type="protein sequence ID" value="EZG45673.1"/>
    <property type="molecule type" value="Genomic_DNA"/>
</dbReference>
<evidence type="ECO:0000313" key="2">
    <source>
        <dbReference type="Proteomes" id="UP000019763"/>
    </source>
</evidence>
<evidence type="ECO:0008006" key="3">
    <source>
        <dbReference type="Google" id="ProtNLM"/>
    </source>
</evidence>
<name>A0A023B1C5_GRENI</name>
<gene>
    <name evidence="1" type="ORF">GNI_137410</name>
</gene>
<dbReference type="Proteomes" id="UP000019763">
    <property type="component" value="Unassembled WGS sequence"/>
</dbReference>
<reference evidence="1" key="1">
    <citation type="submission" date="2013-12" db="EMBL/GenBank/DDBJ databases">
        <authorList>
            <person name="Omoto C.K."/>
            <person name="Sibley D."/>
            <person name="Venepally P."/>
            <person name="Hadjithomas M."/>
            <person name="Karamycheva S."/>
            <person name="Brunk B."/>
            <person name="Roos D."/>
            <person name="Caler E."/>
            <person name="Lorenzi H."/>
        </authorList>
    </citation>
    <scope>NUCLEOTIDE SEQUENCE</scope>
</reference>
<dbReference type="VEuPathDB" id="CryptoDB:GNI_137410"/>
<dbReference type="GeneID" id="22914888"/>
<comment type="caution">
    <text evidence="1">The sequence shown here is derived from an EMBL/GenBank/DDBJ whole genome shotgun (WGS) entry which is preliminary data.</text>
</comment>
<keyword evidence="2" id="KW-1185">Reference proteome</keyword>